<gene>
    <name evidence="2" type="ORF">HA052_20935</name>
</gene>
<proteinExistence type="predicted"/>
<dbReference type="InterPro" id="IPR010906">
    <property type="entry name" value="Phage_lambda_Nu1_terminase-ssu"/>
</dbReference>
<reference evidence="2 3" key="1">
    <citation type="submission" date="2020-03" db="EMBL/GenBank/DDBJ databases">
        <title>Draft genome sequence of environmentally isolated cultures.</title>
        <authorList>
            <person name="Wilson H.S."/>
            <person name="De Leon M.E."/>
        </authorList>
    </citation>
    <scope>NUCLEOTIDE SEQUENCE [LARGE SCALE GENOMIC DNA]</scope>
    <source>
        <strain evidence="2 3">HSC-31F16</strain>
    </source>
</reference>
<dbReference type="RefSeq" id="WP_166453428.1">
    <property type="nucleotide sequence ID" value="NZ_JAAOMA010000038.1"/>
</dbReference>
<name>A0ABX0L766_9NEIS</name>
<evidence type="ECO:0000313" key="3">
    <source>
        <dbReference type="Proteomes" id="UP001515641"/>
    </source>
</evidence>
<keyword evidence="3" id="KW-1185">Reference proteome</keyword>
<organism evidence="2 3">
    <name type="scientific">Chromobacterium fluminis</name>
    <dbReference type="NCBI Taxonomy" id="3044269"/>
    <lineage>
        <taxon>Bacteria</taxon>
        <taxon>Pseudomonadati</taxon>
        <taxon>Pseudomonadota</taxon>
        <taxon>Betaproteobacteria</taxon>
        <taxon>Neisseriales</taxon>
        <taxon>Chromobacteriaceae</taxon>
        <taxon>Chromobacterium</taxon>
    </lineage>
</organism>
<dbReference type="Pfam" id="PF07471">
    <property type="entry name" value="Phage_Nu1"/>
    <property type="match status" value="1"/>
</dbReference>
<evidence type="ECO:0000256" key="1">
    <source>
        <dbReference type="SAM" id="MobiDB-lite"/>
    </source>
</evidence>
<evidence type="ECO:0000313" key="2">
    <source>
        <dbReference type="EMBL" id="NHR07657.1"/>
    </source>
</evidence>
<feature type="region of interest" description="Disordered" evidence="1">
    <location>
        <begin position="154"/>
        <end position="177"/>
    </location>
</feature>
<protein>
    <submittedName>
        <fullName evidence="2">DNA packaging Nu1</fullName>
    </submittedName>
</protein>
<sequence>MVHGLARPGTQAEFGHLVGISQPAVSDLVARGVLPPGANLIDWLQAYCANLREQAAGRAAEGNGPSLVQERARLAKEQADLVAMKNARERRELAPVWMLEVVLAGVSRQIAGILEAIPINLKRNSGSITTKDLEYITREITTARNLAASVEFDWSELDGQERDPEGHSAGPDPDGGT</sequence>
<dbReference type="EMBL" id="JAAOMA010000038">
    <property type="protein sequence ID" value="NHR07657.1"/>
    <property type="molecule type" value="Genomic_DNA"/>
</dbReference>
<dbReference type="Proteomes" id="UP001515641">
    <property type="component" value="Unassembled WGS sequence"/>
</dbReference>
<accession>A0ABX0L766</accession>
<comment type="caution">
    <text evidence="2">The sequence shown here is derived from an EMBL/GenBank/DDBJ whole genome shotgun (WGS) entry which is preliminary data.</text>
</comment>